<accession>A0A2H0KPB9</accession>
<dbReference type="PANTHER" id="PTHR21075:SF0">
    <property type="entry name" value="ANAEROBIC RIBONUCLEOSIDE-TRIPHOSPHATE REDUCTASE"/>
    <property type="match status" value="1"/>
</dbReference>
<evidence type="ECO:0000256" key="2">
    <source>
        <dbReference type="ARBA" id="ARBA00022840"/>
    </source>
</evidence>
<evidence type="ECO:0000313" key="5">
    <source>
        <dbReference type="EMBL" id="PIQ73967.1"/>
    </source>
</evidence>
<keyword evidence="2 3" id="KW-0067">ATP-binding</keyword>
<keyword evidence="1 3" id="KW-0547">Nucleotide-binding</keyword>
<dbReference type="SUPFAM" id="SSF51998">
    <property type="entry name" value="PFL-like glycyl radical enzymes"/>
    <property type="match status" value="1"/>
</dbReference>
<comment type="caution">
    <text evidence="5">The sequence shown here is derived from an EMBL/GenBank/DDBJ whole genome shotgun (WGS) entry which is preliminary data.</text>
</comment>
<dbReference type="GO" id="GO:0031250">
    <property type="term" value="C:anaerobic ribonucleoside-triphosphate reductase complex"/>
    <property type="evidence" value="ECO:0007669"/>
    <property type="project" value="TreeGrafter"/>
</dbReference>
<evidence type="ECO:0000259" key="4">
    <source>
        <dbReference type="PROSITE" id="PS51161"/>
    </source>
</evidence>
<dbReference type="EMBL" id="PCVN01000125">
    <property type="protein sequence ID" value="PIQ73967.1"/>
    <property type="molecule type" value="Genomic_DNA"/>
</dbReference>
<dbReference type="GO" id="GO:0005524">
    <property type="term" value="F:ATP binding"/>
    <property type="evidence" value="ECO:0007669"/>
    <property type="project" value="UniProtKB-UniRule"/>
</dbReference>
<dbReference type="GO" id="GO:0004748">
    <property type="term" value="F:ribonucleoside-diphosphate reductase activity, thioredoxin disulfide as acceptor"/>
    <property type="evidence" value="ECO:0007669"/>
    <property type="project" value="TreeGrafter"/>
</dbReference>
<dbReference type="EC" id="1.17.4.2" evidence="5"/>
<dbReference type="InterPro" id="IPR012833">
    <property type="entry name" value="NrdD"/>
</dbReference>
<dbReference type="Pfam" id="PF13597">
    <property type="entry name" value="NRDD"/>
    <property type="match status" value="1"/>
</dbReference>
<dbReference type="Pfam" id="PF03477">
    <property type="entry name" value="ATP-cone"/>
    <property type="match status" value="1"/>
</dbReference>
<dbReference type="InterPro" id="IPR005144">
    <property type="entry name" value="ATP-cone_dom"/>
</dbReference>
<feature type="domain" description="ATP-cone" evidence="4">
    <location>
        <begin position="14"/>
        <end position="107"/>
    </location>
</feature>
<proteinExistence type="predicted"/>
<sequence length="708" mass="80881">MVTHLTKSSKNKIAQIQKRDGWLSDFDQEKIVSAIHKALTVTTKKDGREARQLSDKVVALLNRRFKKGEVPKIEEIQDIIEEVLILEGYTETAKSFILYREQRRRIRESSTAIDESLQMVDQYIQELDWQVKENANMAYSLQGLNHYVTSAVTKKYWLDKVYPKEIREAAKGGDFHIHNLDCLGPYCMGWDLYDLLIKGFGGVPGKVESKPAKHLRTALGQLVNFLYTLQGEAAGAIAVSSFDTLLAPFIRYDNLNYQQVKQALQEFVFNCATPTRVGFQNPFTNVTLDITPSPTLAHQPVVIGGLPRKETYGEFQEEMKVFSRAFYEVMMEGDAKGRVFTFPIPTINVTKDFPWDDPALDTMWEATAKYGINYFSNFIQSDMKPEDVRSMCCRLRLSNKELHKRGGGLFGSQPLTGSIGVVTIDMPRIGYLSKTKKEFFGRLCKVMDLAKESLEIKRKALDNFVEKGLYPYSKYYLEGVKKMRGSYWGNHFSTIGLVGMNEALLNFLGKDIGSPQARRFALEILDFMRDNLVRYQEETGSLYNLEATPAEGTSYRLAIQDQEQYPDIITAGTKERPYYTNSTQLPVNYTDDIFKALKLQDDLQCKYTGGTVVHLFLGERLTDTQAVKSLIRKVFEKFHLPYITLTPSFSICPVHGYLSGAHFDCPKCVIKQPCEVYSRIVGYIRPVQQWHKGKQQEFAERKVFKPKV</sequence>
<dbReference type="Gene3D" id="3.20.70.20">
    <property type="match status" value="1"/>
</dbReference>
<gene>
    <name evidence="5" type="ORF">COV85_04615</name>
</gene>
<keyword evidence="5" id="KW-0560">Oxidoreductase</keyword>
<organism evidence="5 6">
    <name type="scientific">Candidatus Portnoybacteria bacterium CG11_big_fil_rev_8_21_14_0_20_44_10</name>
    <dbReference type="NCBI Taxonomy" id="1974818"/>
    <lineage>
        <taxon>Bacteria</taxon>
        <taxon>Candidatus Portnoyibacteriota</taxon>
    </lineage>
</organism>
<dbReference type="PROSITE" id="PS51161">
    <property type="entry name" value="ATP_CONE"/>
    <property type="match status" value="1"/>
</dbReference>
<reference evidence="5 6" key="1">
    <citation type="submission" date="2017-09" db="EMBL/GenBank/DDBJ databases">
        <title>Depth-based differentiation of microbial function through sediment-hosted aquifers and enrichment of novel symbionts in the deep terrestrial subsurface.</title>
        <authorList>
            <person name="Probst A.J."/>
            <person name="Ladd B."/>
            <person name="Jarett J.K."/>
            <person name="Geller-Mcgrath D.E."/>
            <person name="Sieber C.M."/>
            <person name="Emerson J.B."/>
            <person name="Anantharaman K."/>
            <person name="Thomas B.C."/>
            <person name="Malmstrom R."/>
            <person name="Stieglmeier M."/>
            <person name="Klingl A."/>
            <person name="Woyke T."/>
            <person name="Ryan C.M."/>
            <person name="Banfield J.F."/>
        </authorList>
    </citation>
    <scope>NUCLEOTIDE SEQUENCE [LARGE SCALE GENOMIC DNA]</scope>
    <source>
        <strain evidence="5">CG11_big_fil_rev_8_21_14_0_20_44_10</strain>
    </source>
</reference>
<name>A0A2H0KPB9_9BACT</name>
<dbReference type="Proteomes" id="UP000231550">
    <property type="component" value="Unassembled WGS sequence"/>
</dbReference>
<dbReference type="NCBIfam" id="TIGR02487">
    <property type="entry name" value="NrdD"/>
    <property type="match status" value="1"/>
</dbReference>
<dbReference type="GO" id="GO:0008998">
    <property type="term" value="F:ribonucleoside-triphosphate reductase (thioredoxin) activity"/>
    <property type="evidence" value="ECO:0007669"/>
    <property type="project" value="UniProtKB-EC"/>
</dbReference>
<dbReference type="CDD" id="cd01675">
    <property type="entry name" value="RNR_III"/>
    <property type="match status" value="1"/>
</dbReference>
<evidence type="ECO:0000313" key="6">
    <source>
        <dbReference type="Proteomes" id="UP000231550"/>
    </source>
</evidence>
<dbReference type="GO" id="GO:0009265">
    <property type="term" value="P:2'-deoxyribonucleotide biosynthetic process"/>
    <property type="evidence" value="ECO:0007669"/>
    <property type="project" value="TreeGrafter"/>
</dbReference>
<evidence type="ECO:0000256" key="1">
    <source>
        <dbReference type="ARBA" id="ARBA00022741"/>
    </source>
</evidence>
<evidence type="ECO:0000256" key="3">
    <source>
        <dbReference type="PROSITE-ProRule" id="PRU00492"/>
    </source>
</evidence>
<dbReference type="NCBIfam" id="NF006126">
    <property type="entry name" value="PRK08270.1"/>
    <property type="match status" value="1"/>
</dbReference>
<protein>
    <submittedName>
        <fullName evidence="5">Ribonucleoside triphosphate reductase</fullName>
        <ecNumber evidence="5">1.17.4.2</ecNumber>
    </submittedName>
</protein>
<dbReference type="PANTHER" id="PTHR21075">
    <property type="entry name" value="ANAEROBIC RIBONUCLEOSIDE-TRIPHOSPHATE REDUCTASE"/>
    <property type="match status" value="1"/>
</dbReference>
<dbReference type="GO" id="GO:0006260">
    <property type="term" value="P:DNA replication"/>
    <property type="evidence" value="ECO:0007669"/>
    <property type="project" value="InterPro"/>
</dbReference>
<dbReference type="AlphaFoldDB" id="A0A2H0KPB9"/>